<dbReference type="AlphaFoldDB" id="A0A0J5FRE5"/>
<keyword evidence="2" id="KW-1185">Reference proteome</keyword>
<dbReference type="Pfam" id="PF05269">
    <property type="entry name" value="Phage_CII"/>
    <property type="match status" value="1"/>
</dbReference>
<protein>
    <submittedName>
        <fullName evidence="1">Transcriptional regulator</fullName>
    </submittedName>
</protein>
<sequence length="115" mass="13383">MEHASYSKLFRDKESELINKLVLKGSRNVARIIGVHESQITRWQRPQKIDDMSFIEKMARFLIAIEYDSPDTNVVINREDAEKLIAALEYIRYPKRKTPTVVAVEASEMQLEMSI</sequence>
<proteinExistence type="predicted"/>
<comment type="caution">
    <text evidence="1">The sequence shown here is derived from an EMBL/GenBank/DDBJ whole genome shotgun (WGS) entry which is preliminary data.</text>
</comment>
<dbReference type="InterPro" id="IPR007933">
    <property type="entry name" value="Transcrpt_activ_CII"/>
</dbReference>
<dbReference type="GO" id="GO:0003677">
    <property type="term" value="F:DNA binding"/>
    <property type="evidence" value="ECO:0007669"/>
    <property type="project" value="InterPro"/>
</dbReference>
<reference evidence="1 2" key="1">
    <citation type="submission" date="2015-06" db="EMBL/GenBank/DDBJ databases">
        <title>Draft Whole-Genome Sequence of the Entomopathogenic Bacterium Xenorhabdus khoisanae.</title>
        <authorList>
            <person name="Naidoo S."/>
            <person name="Featherston J."/>
            <person name="Gray V.M."/>
        </authorList>
    </citation>
    <scope>NUCLEOTIDE SEQUENCE [LARGE SCALE GENOMIC DNA]</scope>
    <source>
        <strain evidence="1 2">MCB</strain>
    </source>
</reference>
<name>A0A0J5FRE5_9GAMM</name>
<dbReference type="RefSeq" id="WP_047963778.1">
    <property type="nucleotide sequence ID" value="NZ_CAWMBG010000086.1"/>
</dbReference>
<organism evidence="1 2">
    <name type="scientific">Xenorhabdus khoisanae</name>
    <dbReference type="NCBI Taxonomy" id="880157"/>
    <lineage>
        <taxon>Bacteria</taxon>
        <taxon>Pseudomonadati</taxon>
        <taxon>Pseudomonadota</taxon>
        <taxon>Gammaproteobacteria</taxon>
        <taxon>Enterobacterales</taxon>
        <taxon>Morganellaceae</taxon>
        <taxon>Xenorhabdus</taxon>
    </lineage>
</organism>
<dbReference type="Proteomes" id="UP000036277">
    <property type="component" value="Unassembled WGS sequence"/>
</dbReference>
<dbReference type="SUPFAM" id="SSF47413">
    <property type="entry name" value="lambda repressor-like DNA-binding domains"/>
    <property type="match status" value="1"/>
</dbReference>
<dbReference type="Gene3D" id="1.10.260.40">
    <property type="entry name" value="lambda repressor-like DNA-binding domains"/>
    <property type="match status" value="1"/>
</dbReference>
<evidence type="ECO:0000313" key="1">
    <source>
        <dbReference type="EMBL" id="KMJ44679.1"/>
    </source>
</evidence>
<dbReference type="OrthoDB" id="6458047at2"/>
<dbReference type="EMBL" id="LFCV01000086">
    <property type="protein sequence ID" value="KMJ44679.1"/>
    <property type="molecule type" value="Genomic_DNA"/>
</dbReference>
<dbReference type="GO" id="GO:0006355">
    <property type="term" value="P:regulation of DNA-templated transcription"/>
    <property type="evidence" value="ECO:0007669"/>
    <property type="project" value="InterPro"/>
</dbReference>
<dbReference type="InterPro" id="IPR010982">
    <property type="entry name" value="Lambda_DNA-bd_dom_sf"/>
</dbReference>
<accession>A0A0J5FRE5</accession>
<dbReference type="PATRIC" id="fig|880157.4.peg.2761"/>
<dbReference type="STRING" id="880157.AB204_12960"/>
<gene>
    <name evidence="1" type="ORF">AB204_12960</name>
</gene>
<evidence type="ECO:0000313" key="2">
    <source>
        <dbReference type="Proteomes" id="UP000036277"/>
    </source>
</evidence>